<dbReference type="PROSITE" id="PS50181">
    <property type="entry name" value="FBOX"/>
    <property type="match status" value="1"/>
</dbReference>
<gene>
    <name evidence="3" type="ORF">QBC35DRAFT_381788</name>
</gene>
<dbReference type="InterPro" id="IPR036047">
    <property type="entry name" value="F-box-like_dom_sf"/>
</dbReference>
<comment type="caution">
    <text evidence="3">The sequence shown here is derived from an EMBL/GenBank/DDBJ whole genome shotgun (WGS) entry which is preliminary data.</text>
</comment>
<evidence type="ECO:0000313" key="3">
    <source>
        <dbReference type="EMBL" id="KAK4188779.1"/>
    </source>
</evidence>
<dbReference type="Proteomes" id="UP001302126">
    <property type="component" value="Unassembled WGS sequence"/>
</dbReference>
<protein>
    <submittedName>
        <fullName evidence="3">F-box domain-containing protein</fullName>
    </submittedName>
</protein>
<dbReference type="InterPro" id="IPR001810">
    <property type="entry name" value="F-box_dom"/>
</dbReference>
<feature type="region of interest" description="Disordered" evidence="1">
    <location>
        <begin position="120"/>
        <end position="146"/>
    </location>
</feature>
<dbReference type="AlphaFoldDB" id="A0AAN6WV41"/>
<evidence type="ECO:0000256" key="1">
    <source>
        <dbReference type="SAM" id="MobiDB-lite"/>
    </source>
</evidence>
<feature type="compositionally biased region" description="Low complexity" evidence="1">
    <location>
        <begin position="129"/>
        <end position="140"/>
    </location>
</feature>
<organism evidence="3 4">
    <name type="scientific">Podospora australis</name>
    <dbReference type="NCBI Taxonomy" id="1536484"/>
    <lineage>
        <taxon>Eukaryota</taxon>
        <taxon>Fungi</taxon>
        <taxon>Dikarya</taxon>
        <taxon>Ascomycota</taxon>
        <taxon>Pezizomycotina</taxon>
        <taxon>Sordariomycetes</taxon>
        <taxon>Sordariomycetidae</taxon>
        <taxon>Sordariales</taxon>
        <taxon>Podosporaceae</taxon>
        <taxon>Podospora</taxon>
    </lineage>
</organism>
<name>A0AAN6WV41_9PEZI</name>
<dbReference type="EMBL" id="MU864384">
    <property type="protein sequence ID" value="KAK4188779.1"/>
    <property type="molecule type" value="Genomic_DNA"/>
</dbReference>
<keyword evidence="4" id="KW-1185">Reference proteome</keyword>
<evidence type="ECO:0000313" key="4">
    <source>
        <dbReference type="Proteomes" id="UP001302126"/>
    </source>
</evidence>
<evidence type="ECO:0000259" key="2">
    <source>
        <dbReference type="PROSITE" id="PS50181"/>
    </source>
</evidence>
<dbReference type="SUPFAM" id="SSF81383">
    <property type="entry name" value="F-box domain"/>
    <property type="match status" value="1"/>
</dbReference>
<sequence length="293" mass="32976">MNSKTSLESLPNELLLSTLSDLPTRDLLPLVAVNHRFCSATLRILQQRLTRATSLPDHRVILECYHPAAKLSTPTLNCDYLYTDSFFSDDDKTPQETEVDITKTSLKQVYAHFKPVVRDENRRPRARYPPSSTSNAANPPQNWQRETKPTHDLYLDEDEPFSQLCAVTSVSKVGPKPGLYLSHVNLDDSVIRIKRDWLASQVGRRRGSADTPSIEDDNILWTDNTKEVGIRFRVTEIDVGAPVLLNSEEDPPVGYSLEFEELLVRASTLLMTVEKSEKQEIATEGKAIVIASI</sequence>
<reference evidence="3" key="2">
    <citation type="submission" date="2023-05" db="EMBL/GenBank/DDBJ databases">
        <authorList>
            <consortium name="Lawrence Berkeley National Laboratory"/>
            <person name="Steindorff A."/>
            <person name="Hensen N."/>
            <person name="Bonometti L."/>
            <person name="Westerberg I."/>
            <person name="Brannstrom I.O."/>
            <person name="Guillou S."/>
            <person name="Cros-Aarteil S."/>
            <person name="Calhoun S."/>
            <person name="Haridas S."/>
            <person name="Kuo A."/>
            <person name="Mondo S."/>
            <person name="Pangilinan J."/>
            <person name="Riley R."/>
            <person name="Labutti K."/>
            <person name="Andreopoulos B."/>
            <person name="Lipzen A."/>
            <person name="Chen C."/>
            <person name="Yanf M."/>
            <person name="Daum C."/>
            <person name="Ng V."/>
            <person name="Clum A."/>
            <person name="Ohm R."/>
            <person name="Martin F."/>
            <person name="Silar P."/>
            <person name="Natvig D."/>
            <person name="Lalanne C."/>
            <person name="Gautier V."/>
            <person name="Ament-Velasquez S.L."/>
            <person name="Kruys A."/>
            <person name="Hutchinson M.I."/>
            <person name="Powell A.J."/>
            <person name="Barry K."/>
            <person name="Miller A.N."/>
            <person name="Grigoriev I.V."/>
            <person name="Debuchy R."/>
            <person name="Gladieux P."/>
            <person name="Thoren M.H."/>
            <person name="Johannesson H."/>
        </authorList>
    </citation>
    <scope>NUCLEOTIDE SEQUENCE</scope>
    <source>
        <strain evidence="3">PSN309</strain>
    </source>
</reference>
<proteinExistence type="predicted"/>
<reference evidence="3" key="1">
    <citation type="journal article" date="2023" name="Mol. Phylogenet. Evol.">
        <title>Genome-scale phylogeny and comparative genomics of the fungal order Sordariales.</title>
        <authorList>
            <person name="Hensen N."/>
            <person name="Bonometti L."/>
            <person name="Westerberg I."/>
            <person name="Brannstrom I.O."/>
            <person name="Guillou S."/>
            <person name="Cros-Aarteil S."/>
            <person name="Calhoun S."/>
            <person name="Haridas S."/>
            <person name="Kuo A."/>
            <person name="Mondo S."/>
            <person name="Pangilinan J."/>
            <person name="Riley R."/>
            <person name="LaButti K."/>
            <person name="Andreopoulos B."/>
            <person name="Lipzen A."/>
            <person name="Chen C."/>
            <person name="Yan M."/>
            <person name="Daum C."/>
            <person name="Ng V."/>
            <person name="Clum A."/>
            <person name="Steindorff A."/>
            <person name="Ohm R.A."/>
            <person name="Martin F."/>
            <person name="Silar P."/>
            <person name="Natvig D.O."/>
            <person name="Lalanne C."/>
            <person name="Gautier V."/>
            <person name="Ament-Velasquez S.L."/>
            <person name="Kruys A."/>
            <person name="Hutchinson M.I."/>
            <person name="Powell A.J."/>
            <person name="Barry K."/>
            <person name="Miller A.N."/>
            <person name="Grigoriev I.V."/>
            <person name="Debuchy R."/>
            <person name="Gladieux P."/>
            <person name="Hiltunen Thoren M."/>
            <person name="Johannesson H."/>
        </authorList>
    </citation>
    <scope>NUCLEOTIDE SEQUENCE</scope>
    <source>
        <strain evidence="3">PSN309</strain>
    </source>
</reference>
<feature type="domain" description="F-box" evidence="2">
    <location>
        <begin position="4"/>
        <end position="37"/>
    </location>
</feature>
<accession>A0AAN6WV41</accession>